<organism evidence="8 9">
    <name type="scientific">Kosakonia oryziphila</name>
    <dbReference type="NCBI Taxonomy" id="1005667"/>
    <lineage>
        <taxon>Bacteria</taxon>
        <taxon>Pseudomonadati</taxon>
        <taxon>Pseudomonadota</taxon>
        <taxon>Gammaproteobacteria</taxon>
        <taxon>Enterobacterales</taxon>
        <taxon>Enterobacteriaceae</taxon>
        <taxon>Kosakonia</taxon>
    </lineage>
</organism>
<keyword evidence="3" id="KW-0813">Transport</keyword>
<dbReference type="EMBL" id="FMBC01000030">
    <property type="protein sequence ID" value="SCC50418.1"/>
    <property type="molecule type" value="Genomic_DNA"/>
</dbReference>
<keyword evidence="6" id="KW-0029">Amino-acid transport</keyword>
<comment type="similarity">
    <text evidence="2">Belongs to the ABC transporter superfamily.</text>
</comment>
<evidence type="ECO:0000256" key="2">
    <source>
        <dbReference type="ARBA" id="ARBA00005417"/>
    </source>
</evidence>
<reference evidence="9" key="1">
    <citation type="submission" date="2016-08" db="EMBL/GenBank/DDBJ databases">
        <authorList>
            <person name="Varghese N."/>
            <person name="Submissions Spin"/>
        </authorList>
    </citation>
    <scope>NUCLEOTIDE SEQUENCE [LARGE SCALE GENOMIC DNA]</scope>
    <source>
        <strain evidence="9">REICA_142</strain>
    </source>
</reference>
<evidence type="ECO:0000313" key="8">
    <source>
        <dbReference type="EMBL" id="SCC50418.1"/>
    </source>
</evidence>
<dbReference type="InterPro" id="IPR003593">
    <property type="entry name" value="AAA+_ATPase"/>
</dbReference>
<feature type="domain" description="ABC transporter" evidence="7">
    <location>
        <begin position="24"/>
        <end position="259"/>
    </location>
</feature>
<evidence type="ECO:0000313" key="9">
    <source>
        <dbReference type="Proteomes" id="UP000198515"/>
    </source>
</evidence>
<proteinExistence type="inferred from homology"/>
<protein>
    <submittedName>
        <fullName evidence="8">Polar amino acid transport system ATP-binding protein</fullName>
    </submittedName>
</protein>
<dbReference type="InterPro" id="IPR030679">
    <property type="entry name" value="ABC_ATPase_HisP-typ"/>
</dbReference>
<gene>
    <name evidence="8" type="ORF">GA0061070_103064</name>
</gene>
<evidence type="ECO:0000259" key="7">
    <source>
        <dbReference type="PROSITE" id="PS50893"/>
    </source>
</evidence>
<dbReference type="Gene3D" id="3.40.50.300">
    <property type="entry name" value="P-loop containing nucleotide triphosphate hydrolases"/>
    <property type="match status" value="1"/>
</dbReference>
<dbReference type="InterPro" id="IPR017871">
    <property type="entry name" value="ABC_transporter-like_CS"/>
</dbReference>
<accession>A0A1C4F368</accession>
<evidence type="ECO:0000256" key="4">
    <source>
        <dbReference type="ARBA" id="ARBA00022741"/>
    </source>
</evidence>
<dbReference type="PROSITE" id="PS50893">
    <property type="entry name" value="ABC_TRANSPORTER_2"/>
    <property type="match status" value="1"/>
</dbReference>
<dbReference type="AlphaFoldDB" id="A0A1C4F368"/>
<dbReference type="CDD" id="cd03262">
    <property type="entry name" value="ABC_HisP_GlnQ"/>
    <property type="match status" value="1"/>
</dbReference>
<dbReference type="SMART" id="SM00382">
    <property type="entry name" value="AAA"/>
    <property type="match status" value="1"/>
</dbReference>
<keyword evidence="5 8" id="KW-0067">ATP-binding</keyword>
<dbReference type="InterPro" id="IPR050086">
    <property type="entry name" value="MetN_ABC_transporter-like"/>
</dbReference>
<evidence type="ECO:0000256" key="6">
    <source>
        <dbReference type="ARBA" id="ARBA00022970"/>
    </source>
</evidence>
<dbReference type="GO" id="GO:0016887">
    <property type="term" value="F:ATP hydrolysis activity"/>
    <property type="evidence" value="ECO:0007669"/>
    <property type="project" value="InterPro"/>
</dbReference>
<evidence type="ECO:0000256" key="1">
    <source>
        <dbReference type="ARBA" id="ARBA00004417"/>
    </source>
</evidence>
<dbReference type="FunFam" id="3.40.50.300:FF:000020">
    <property type="entry name" value="Amino acid ABC transporter ATP-binding component"/>
    <property type="match status" value="1"/>
</dbReference>
<dbReference type="GO" id="GO:0015424">
    <property type="term" value="F:ABC-type amino acid transporter activity"/>
    <property type="evidence" value="ECO:0007669"/>
    <property type="project" value="InterPro"/>
</dbReference>
<dbReference type="GO" id="GO:0005524">
    <property type="term" value="F:ATP binding"/>
    <property type="evidence" value="ECO:0007669"/>
    <property type="project" value="UniProtKB-KW"/>
</dbReference>
<dbReference type="OrthoDB" id="9802264at2"/>
<evidence type="ECO:0000256" key="5">
    <source>
        <dbReference type="ARBA" id="ARBA00022840"/>
    </source>
</evidence>
<sequence length="273" mass="29667">MLSGLFSTSVAFATEVFPVRKGTVAFRGVTKRYGDNVVLNGIDLQVAAGEVLAVCGPSGSGKSTLIRLINQLETLSSGEIEVDGQPTSTLSGRSLRELRRHVGFVFQQFNLYAHLNALDNITLALRHIHGKSADDAQAIALALLARVGLQDKAHHFPSQLSGGQQQRVAIARTLAADPHIILFDEPTSALDPEMIGEVLQVMKSLAHSGITLIVVTHEMQFAREIADRVIFIDGGEILEQAAPEQFFSAPQHPRAQRFLQKVLNPLHADNKEL</sequence>
<dbReference type="PANTHER" id="PTHR43166:SF4">
    <property type="entry name" value="PHOSPHONATES IMPORT ATP-BINDING PROTEIN PHNC"/>
    <property type="match status" value="1"/>
</dbReference>
<evidence type="ECO:0000256" key="3">
    <source>
        <dbReference type="ARBA" id="ARBA00022448"/>
    </source>
</evidence>
<dbReference type="PROSITE" id="PS00211">
    <property type="entry name" value="ABC_TRANSPORTER_1"/>
    <property type="match status" value="1"/>
</dbReference>
<dbReference type="PANTHER" id="PTHR43166">
    <property type="entry name" value="AMINO ACID IMPORT ATP-BINDING PROTEIN"/>
    <property type="match status" value="1"/>
</dbReference>
<dbReference type="Proteomes" id="UP000198515">
    <property type="component" value="Unassembled WGS sequence"/>
</dbReference>
<dbReference type="InterPro" id="IPR027417">
    <property type="entry name" value="P-loop_NTPase"/>
</dbReference>
<dbReference type="SUPFAM" id="SSF52540">
    <property type="entry name" value="P-loop containing nucleoside triphosphate hydrolases"/>
    <property type="match status" value="1"/>
</dbReference>
<dbReference type="InterPro" id="IPR003439">
    <property type="entry name" value="ABC_transporter-like_ATP-bd"/>
</dbReference>
<keyword evidence="9" id="KW-1185">Reference proteome</keyword>
<comment type="subcellular location">
    <subcellularLocation>
        <location evidence="1">Cell inner membrane</location>
        <topology evidence="1">Peripheral membrane protein</topology>
    </subcellularLocation>
</comment>
<dbReference type="RefSeq" id="WP_090136876.1">
    <property type="nucleotide sequence ID" value="NZ_FMBC01000030.1"/>
</dbReference>
<dbReference type="GO" id="GO:0005886">
    <property type="term" value="C:plasma membrane"/>
    <property type="evidence" value="ECO:0007669"/>
    <property type="project" value="UniProtKB-SubCell"/>
</dbReference>
<dbReference type="PIRSF" id="PIRSF039085">
    <property type="entry name" value="ABC_ATPase_HisP"/>
    <property type="match status" value="1"/>
</dbReference>
<keyword evidence="4" id="KW-0547">Nucleotide-binding</keyword>
<name>A0A1C4F368_9ENTR</name>
<dbReference type="Pfam" id="PF00005">
    <property type="entry name" value="ABC_tran"/>
    <property type="match status" value="1"/>
</dbReference>